<comment type="similarity">
    <text evidence="2">Belongs to the prokaryotic/mitochondrial release factor family.</text>
</comment>
<feature type="region of interest" description="Disordered" evidence="5">
    <location>
        <begin position="123"/>
        <end position="149"/>
    </location>
</feature>
<evidence type="ECO:0000256" key="1">
    <source>
        <dbReference type="ARBA" id="ARBA00004173"/>
    </source>
</evidence>
<dbReference type="GO" id="GO:0005739">
    <property type="term" value="C:mitochondrion"/>
    <property type="evidence" value="ECO:0007669"/>
    <property type="project" value="UniProtKB-SubCell"/>
</dbReference>
<sequence length="149" mass="17219">MNNTLLLLHRSTSNQFTLRTLVCSFTDLVKKKDLDYSRVPVLVQSDLEEKFVRGNGPGGQAVAKTNNCVILHHKPSGLVVKCHQTRSTDQNRKIARELLITKLDNDINKEYSIEAQIKAIENNKTKKRDSKRKRLNEMKERWKESEEIT</sequence>
<feature type="compositionally biased region" description="Basic and acidic residues" evidence="5">
    <location>
        <begin position="135"/>
        <end position="149"/>
    </location>
</feature>
<organism evidence="7">
    <name type="scientific">Clastoptera arizonana</name>
    <name type="common">Arizona spittle bug</name>
    <dbReference type="NCBI Taxonomy" id="38151"/>
    <lineage>
        <taxon>Eukaryota</taxon>
        <taxon>Metazoa</taxon>
        <taxon>Ecdysozoa</taxon>
        <taxon>Arthropoda</taxon>
        <taxon>Hexapoda</taxon>
        <taxon>Insecta</taxon>
        <taxon>Pterygota</taxon>
        <taxon>Neoptera</taxon>
        <taxon>Paraneoptera</taxon>
        <taxon>Hemiptera</taxon>
        <taxon>Auchenorrhyncha</taxon>
        <taxon>Cercopoidea</taxon>
        <taxon>Clastopteridae</taxon>
        <taxon>Clastoptera</taxon>
    </lineage>
</organism>
<gene>
    <name evidence="7" type="ORF">g.5177</name>
</gene>
<feature type="domain" description="Prokaryotic-type class I peptide chain release factors" evidence="6">
    <location>
        <begin position="44"/>
        <end position="140"/>
    </location>
</feature>
<dbReference type="EMBL" id="GEDC01020738">
    <property type="protein sequence ID" value="JAS16560.1"/>
    <property type="molecule type" value="Transcribed_RNA"/>
</dbReference>
<keyword evidence="4" id="KW-0496">Mitochondrion</keyword>
<protein>
    <recommendedName>
        <fullName evidence="6">Prokaryotic-type class I peptide chain release factors domain-containing protein</fullName>
    </recommendedName>
</protein>
<name>A0A1B6CSW7_9HEMI</name>
<evidence type="ECO:0000256" key="4">
    <source>
        <dbReference type="ARBA" id="ARBA00023128"/>
    </source>
</evidence>
<dbReference type="Pfam" id="PF00472">
    <property type="entry name" value="RF-1"/>
    <property type="match status" value="1"/>
</dbReference>
<evidence type="ECO:0000313" key="7">
    <source>
        <dbReference type="EMBL" id="JAS16560.1"/>
    </source>
</evidence>
<dbReference type="AlphaFoldDB" id="A0A1B6CSW7"/>
<evidence type="ECO:0000256" key="2">
    <source>
        <dbReference type="ARBA" id="ARBA00010835"/>
    </source>
</evidence>
<comment type="subcellular location">
    <subcellularLocation>
        <location evidence="1">Mitochondrion</location>
    </subcellularLocation>
</comment>
<dbReference type="PANTHER" id="PTHR46203:SF1">
    <property type="entry name" value="MITOCHONDRIAL TRANSLATION RELEASE FACTOR IN RESCUE"/>
    <property type="match status" value="1"/>
</dbReference>
<evidence type="ECO:0000256" key="3">
    <source>
        <dbReference type="ARBA" id="ARBA00022946"/>
    </source>
</evidence>
<reference evidence="7" key="1">
    <citation type="submission" date="2015-12" db="EMBL/GenBank/DDBJ databases">
        <title>De novo transcriptome assembly of four potential Pierce s Disease insect vectors from Arizona vineyards.</title>
        <authorList>
            <person name="Tassone E.E."/>
        </authorList>
    </citation>
    <scope>NUCLEOTIDE SEQUENCE</scope>
</reference>
<dbReference type="InterPro" id="IPR000352">
    <property type="entry name" value="Pep_chain_release_fac_I"/>
</dbReference>
<evidence type="ECO:0000259" key="6">
    <source>
        <dbReference type="Pfam" id="PF00472"/>
    </source>
</evidence>
<keyword evidence="3" id="KW-0809">Transit peptide</keyword>
<dbReference type="InterPro" id="IPR045853">
    <property type="entry name" value="Pep_chain_release_fac_I_sf"/>
</dbReference>
<proteinExistence type="inferred from homology"/>
<dbReference type="Gene3D" id="3.30.160.20">
    <property type="match status" value="1"/>
</dbReference>
<evidence type="ECO:0000256" key="5">
    <source>
        <dbReference type="SAM" id="MobiDB-lite"/>
    </source>
</evidence>
<feature type="compositionally biased region" description="Basic residues" evidence="5">
    <location>
        <begin position="125"/>
        <end position="134"/>
    </location>
</feature>
<dbReference type="PANTHER" id="PTHR46203">
    <property type="entry name" value="PROBABLE PEPTIDE CHAIN RELEASE FACTOR C12ORF65"/>
    <property type="match status" value="1"/>
</dbReference>
<dbReference type="GO" id="GO:0003747">
    <property type="term" value="F:translation release factor activity"/>
    <property type="evidence" value="ECO:0007669"/>
    <property type="project" value="InterPro"/>
</dbReference>
<dbReference type="InterPro" id="IPR052405">
    <property type="entry name" value="Mito_Transl_Release_Factor"/>
</dbReference>
<dbReference type="SUPFAM" id="SSF75620">
    <property type="entry name" value="Release factor"/>
    <property type="match status" value="1"/>
</dbReference>
<accession>A0A1B6CSW7</accession>